<dbReference type="InParanoid" id="H2Z4J8"/>
<dbReference type="Proteomes" id="UP000007875">
    <property type="component" value="Unassembled WGS sequence"/>
</dbReference>
<organism evidence="2 3">
    <name type="scientific">Ciona savignyi</name>
    <name type="common">Pacific transparent sea squirt</name>
    <dbReference type="NCBI Taxonomy" id="51511"/>
    <lineage>
        <taxon>Eukaryota</taxon>
        <taxon>Metazoa</taxon>
        <taxon>Chordata</taxon>
        <taxon>Tunicata</taxon>
        <taxon>Ascidiacea</taxon>
        <taxon>Phlebobranchia</taxon>
        <taxon>Cionidae</taxon>
        <taxon>Ciona</taxon>
    </lineage>
</organism>
<feature type="region of interest" description="Disordered" evidence="1">
    <location>
        <begin position="42"/>
        <end position="95"/>
    </location>
</feature>
<name>H2Z4J8_CIOSA</name>
<sequence length="228" mass="23393">MNSQQYIQYQMAVSAGIQGIPSYAPPPAPFLPMPNPAALTGGMQVAIPPPPPPAVVSTAGASESALTTVSSSDEISDKEPASAVDTLEKKEENEVNGIPAALNSTTTTTSAIPGGAVVPTPVVLPSTSQPSLIGGVYAGAYFQQALPQAAAAAQMPVAQPQYMMAQAGVQYAVPQSSKLMYVPQGYGGIPPSPYVAGGQQQMLVQDHTGKMYIVNNPAPVQYQVAQPA</sequence>
<feature type="compositionally biased region" description="Polar residues" evidence="1">
    <location>
        <begin position="59"/>
        <end position="73"/>
    </location>
</feature>
<dbReference type="AlphaFoldDB" id="H2Z4J8"/>
<dbReference type="GeneTree" id="ENSGT00390000014528"/>
<feature type="compositionally biased region" description="Basic and acidic residues" evidence="1">
    <location>
        <begin position="75"/>
        <end position="93"/>
    </location>
</feature>
<accession>H2Z4J8</accession>
<evidence type="ECO:0000313" key="3">
    <source>
        <dbReference type="Proteomes" id="UP000007875"/>
    </source>
</evidence>
<protein>
    <submittedName>
        <fullName evidence="2">Uncharacterized protein</fullName>
    </submittedName>
</protein>
<dbReference type="HOGENOM" id="CLU_078809_0_0_1"/>
<evidence type="ECO:0000256" key="1">
    <source>
        <dbReference type="SAM" id="MobiDB-lite"/>
    </source>
</evidence>
<evidence type="ECO:0000313" key="2">
    <source>
        <dbReference type="Ensembl" id="ENSCSAVP00000012510.1"/>
    </source>
</evidence>
<reference evidence="2" key="2">
    <citation type="submission" date="2025-08" db="UniProtKB">
        <authorList>
            <consortium name="Ensembl"/>
        </authorList>
    </citation>
    <scope>IDENTIFICATION</scope>
</reference>
<dbReference type="Ensembl" id="ENSCSAVT00000012654.1">
    <property type="protein sequence ID" value="ENSCSAVP00000012510.1"/>
    <property type="gene ID" value="ENSCSAVG00000007349.1"/>
</dbReference>
<proteinExistence type="predicted"/>
<keyword evidence="3" id="KW-1185">Reference proteome</keyword>
<dbReference type="OMA" id="IQYQMAV"/>
<reference evidence="3" key="1">
    <citation type="submission" date="2003-08" db="EMBL/GenBank/DDBJ databases">
        <authorList>
            <person name="Birren B."/>
            <person name="Nusbaum C."/>
            <person name="Abebe A."/>
            <person name="Abouelleil A."/>
            <person name="Adekoya E."/>
            <person name="Ait-zahra M."/>
            <person name="Allen N."/>
            <person name="Allen T."/>
            <person name="An P."/>
            <person name="Anderson M."/>
            <person name="Anderson S."/>
            <person name="Arachchi H."/>
            <person name="Armbruster J."/>
            <person name="Bachantsang P."/>
            <person name="Baldwin J."/>
            <person name="Barry A."/>
            <person name="Bayul T."/>
            <person name="Blitshsteyn B."/>
            <person name="Bloom T."/>
            <person name="Blye J."/>
            <person name="Boguslavskiy L."/>
            <person name="Borowsky M."/>
            <person name="Boukhgalter B."/>
            <person name="Brunache A."/>
            <person name="Butler J."/>
            <person name="Calixte N."/>
            <person name="Calvo S."/>
            <person name="Camarata J."/>
            <person name="Campo K."/>
            <person name="Chang J."/>
            <person name="Cheshatsang Y."/>
            <person name="Citroen M."/>
            <person name="Collymore A."/>
            <person name="Considine T."/>
            <person name="Cook A."/>
            <person name="Cooke P."/>
            <person name="Corum B."/>
            <person name="Cuomo C."/>
            <person name="David R."/>
            <person name="Dawoe T."/>
            <person name="Degray S."/>
            <person name="Dodge S."/>
            <person name="Dooley K."/>
            <person name="Dorje P."/>
            <person name="Dorjee K."/>
            <person name="Dorris L."/>
            <person name="Duffey N."/>
            <person name="Dupes A."/>
            <person name="Elkins T."/>
            <person name="Engels R."/>
            <person name="Erickson J."/>
            <person name="Farina A."/>
            <person name="Faro S."/>
            <person name="Ferreira P."/>
            <person name="Fischer H."/>
            <person name="Fitzgerald M."/>
            <person name="Foley K."/>
            <person name="Gage D."/>
            <person name="Galagan J."/>
            <person name="Gearin G."/>
            <person name="Gnerre S."/>
            <person name="Gnirke A."/>
            <person name="Goyette A."/>
            <person name="Graham J."/>
            <person name="Grandbois E."/>
            <person name="Gyaltsen K."/>
            <person name="Hafez N."/>
            <person name="Hagopian D."/>
            <person name="Hagos B."/>
            <person name="Hall J."/>
            <person name="Hatcher B."/>
            <person name="Heller A."/>
            <person name="Higgins H."/>
            <person name="Honan T."/>
            <person name="Horn A."/>
            <person name="Houde N."/>
            <person name="Hughes L."/>
            <person name="Hulme W."/>
            <person name="Husby E."/>
            <person name="Iliev I."/>
            <person name="Jaffe D."/>
            <person name="Jones C."/>
            <person name="Kamal M."/>
            <person name="Kamat A."/>
            <person name="Kamvysselis M."/>
            <person name="Karlsson E."/>
            <person name="Kells C."/>
            <person name="Kieu A."/>
            <person name="Kisner P."/>
            <person name="Kodira C."/>
            <person name="Kulbokas E."/>
            <person name="Labutti K."/>
            <person name="Lama D."/>
            <person name="Landers T."/>
            <person name="Leger J."/>
            <person name="Levine S."/>
            <person name="Lewis D."/>
            <person name="Lewis T."/>
            <person name="Lindblad-toh K."/>
            <person name="Liu X."/>
            <person name="Lokyitsang T."/>
            <person name="Lokyitsang Y."/>
            <person name="Lucien O."/>
            <person name="Lui A."/>
            <person name="Ma L.J."/>
            <person name="Mabbitt R."/>
            <person name="Macdonald J."/>
            <person name="Maclean C."/>
            <person name="Major J."/>
            <person name="Manning J."/>
            <person name="Marabella R."/>
            <person name="Maru K."/>
            <person name="Matthews C."/>
            <person name="Mauceli E."/>
            <person name="Mccarthy M."/>
            <person name="Mcdonough S."/>
            <person name="Mcghee T."/>
            <person name="Meldrim J."/>
            <person name="Meneus L."/>
            <person name="Mesirov J."/>
            <person name="Mihalev A."/>
            <person name="Mihova T."/>
            <person name="Mikkelsen T."/>
            <person name="Mlenga V."/>
            <person name="Moru K."/>
            <person name="Mozes J."/>
            <person name="Mulrain L."/>
            <person name="Munson G."/>
            <person name="Naylor J."/>
            <person name="Newes C."/>
            <person name="Nguyen C."/>
            <person name="Nguyen N."/>
            <person name="Nguyen T."/>
            <person name="Nicol R."/>
            <person name="Nielsen C."/>
            <person name="Nizzari M."/>
            <person name="Norbu C."/>
            <person name="Norbu N."/>
            <person name="O'donnell P."/>
            <person name="Okoawo O."/>
            <person name="O'leary S."/>
            <person name="Omotosho B."/>
            <person name="O'neill K."/>
            <person name="Osman S."/>
            <person name="Parker S."/>
            <person name="Perrin D."/>
            <person name="Phunkhang P."/>
            <person name="Piqani B."/>
            <person name="Purcell S."/>
            <person name="Rachupka T."/>
            <person name="Ramasamy U."/>
            <person name="Rameau R."/>
            <person name="Ray V."/>
            <person name="Raymond C."/>
            <person name="Retta R."/>
            <person name="Richardson S."/>
            <person name="Rise C."/>
            <person name="Rodriguez J."/>
            <person name="Rogers J."/>
            <person name="Rogov P."/>
            <person name="Rutman M."/>
            <person name="Schupbach R."/>
            <person name="Seaman C."/>
            <person name="Settipalli S."/>
            <person name="Sharpe T."/>
            <person name="Sheridan J."/>
            <person name="Sherpa N."/>
            <person name="Shi J."/>
            <person name="Smirnov S."/>
            <person name="Smith C."/>
            <person name="Sougnez C."/>
            <person name="Spencer B."/>
            <person name="Stalker J."/>
            <person name="Stange-thomann N."/>
            <person name="Stavropoulos S."/>
            <person name="Stetson K."/>
            <person name="Stone C."/>
            <person name="Stone S."/>
            <person name="Stubbs M."/>
            <person name="Talamas J."/>
            <person name="Tchuinga P."/>
            <person name="Tenzing P."/>
            <person name="Tesfaye S."/>
            <person name="Theodore J."/>
            <person name="Thoulutsang Y."/>
            <person name="Topham K."/>
            <person name="Towey S."/>
            <person name="Tsamla T."/>
            <person name="Tsomo N."/>
            <person name="Vallee D."/>
            <person name="Vassiliev H."/>
            <person name="Venkataraman V."/>
            <person name="Vinson J."/>
            <person name="Vo A."/>
            <person name="Wade C."/>
            <person name="Wang S."/>
            <person name="Wangchuk T."/>
            <person name="Wangdi T."/>
            <person name="Whittaker C."/>
            <person name="Wilkinson J."/>
            <person name="Wu Y."/>
            <person name="Wyman D."/>
            <person name="Yadav S."/>
            <person name="Yang S."/>
            <person name="Yang X."/>
            <person name="Yeager S."/>
            <person name="Yee E."/>
            <person name="Young G."/>
            <person name="Zainoun J."/>
            <person name="Zembeck L."/>
            <person name="Zimmer A."/>
            <person name="Zody M."/>
            <person name="Lander E."/>
        </authorList>
    </citation>
    <scope>NUCLEOTIDE SEQUENCE [LARGE SCALE GENOMIC DNA]</scope>
</reference>
<reference evidence="2" key="3">
    <citation type="submission" date="2025-09" db="UniProtKB">
        <authorList>
            <consortium name="Ensembl"/>
        </authorList>
    </citation>
    <scope>IDENTIFICATION</scope>
</reference>